<gene>
    <name evidence="2" type="ORF">FUA23_01325</name>
</gene>
<dbReference type="SUPFAM" id="SSF54427">
    <property type="entry name" value="NTF2-like"/>
    <property type="match status" value="1"/>
</dbReference>
<feature type="domain" description="SnoaL-like" evidence="1">
    <location>
        <begin position="9"/>
        <end position="109"/>
    </location>
</feature>
<dbReference type="AlphaFoldDB" id="A0A5C7FKV7"/>
<dbReference type="InterPro" id="IPR032710">
    <property type="entry name" value="NTF2-like_dom_sf"/>
</dbReference>
<keyword evidence="3" id="KW-1185">Reference proteome</keyword>
<comment type="caution">
    <text evidence="2">The sequence shown here is derived from an EMBL/GenBank/DDBJ whole genome shotgun (WGS) entry which is preliminary data.</text>
</comment>
<evidence type="ECO:0000313" key="2">
    <source>
        <dbReference type="EMBL" id="TXF91367.1"/>
    </source>
</evidence>
<evidence type="ECO:0000313" key="3">
    <source>
        <dbReference type="Proteomes" id="UP000321907"/>
    </source>
</evidence>
<evidence type="ECO:0000259" key="1">
    <source>
        <dbReference type="Pfam" id="PF12680"/>
    </source>
</evidence>
<dbReference type="OrthoDB" id="391735at2"/>
<reference evidence="2 3" key="1">
    <citation type="submission" date="2019-08" db="EMBL/GenBank/DDBJ databases">
        <title>Lewinella sp. strain SSH13 Genome sequencing and assembly.</title>
        <authorList>
            <person name="Kim I."/>
        </authorList>
    </citation>
    <scope>NUCLEOTIDE SEQUENCE [LARGE SCALE GENOMIC DNA]</scope>
    <source>
        <strain evidence="2 3">SSH13</strain>
    </source>
</reference>
<sequence length="155" mass="17576">MTNSELISTFYEAFSNQDAEAMVACYSPDVVFEDPAFGRLEGKDAHDMWRMLMSRGGAATEVSYGNVQSKGQQASADWWARYNYGPKGRAVINEIHAEFIIEDGKIVKHTDSFNLWRWARQALGLNGMLLGWSAFFKARMQETTRGMLTDFQAKQ</sequence>
<dbReference type="Gene3D" id="3.10.450.50">
    <property type="match status" value="1"/>
</dbReference>
<protein>
    <submittedName>
        <fullName evidence="2">Nuclear transport factor 2 family protein</fullName>
    </submittedName>
</protein>
<dbReference type="Proteomes" id="UP000321907">
    <property type="component" value="Unassembled WGS sequence"/>
</dbReference>
<dbReference type="InterPro" id="IPR037401">
    <property type="entry name" value="SnoaL-like"/>
</dbReference>
<dbReference type="EMBL" id="VOXD01000002">
    <property type="protein sequence ID" value="TXF91367.1"/>
    <property type="molecule type" value="Genomic_DNA"/>
</dbReference>
<dbReference type="RefSeq" id="WP_147928906.1">
    <property type="nucleotide sequence ID" value="NZ_VOXD01000002.1"/>
</dbReference>
<proteinExistence type="predicted"/>
<accession>A0A5C7FKV7</accession>
<dbReference type="Pfam" id="PF12680">
    <property type="entry name" value="SnoaL_2"/>
    <property type="match status" value="1"/>
</dbReference>
<organism evidence="2 3">
    <name type="scientific">Neolewinella aurantiaca</name>
    <dbReference type="NCBI Taxonomy" id="2602767"/>
    <lineage>
        <taxon>Bacteria</taxon>
        <taxon>Pseudomonadati</taxon>
        <taxon>Bacteroidota</taxon>
        <taxon>Saprospiria</taxon>
        <taxon>Saprospirales</taxon>
        <taxon>Lewinellaceae</taxon>
        <taxon>Neolewinella</taxon>
    </lineage>
</organism>
<name>A0A5C7FKV7_9BACT</name>